<evidence type="ECO:0000256" key="4">
    <source>
        <dbReference type="ARBA" id="ARBA00023012"/>
    </source>
</evidence>
<evidence type="ECO:0000259" key="9">
    <source>
        <dbReference type="PROSITE" id="PS01124"/>
    </source>
</evidence>
<evidence type="ECO:0000313" key="11">
    <source>
        <dbReference type="EMBL" id="MDQ0114238.1"/>
    </source>
</evidence>
<organism evidence="11 12">
    <name type="scientific">Paenibacillus harenae</name>
    <dbReference type="NCBI Taxonomy" id="306543"/>
    <lineage>
        <taxon>Bacteria</taxon>
        <taxon>Bacillati</taxon>
        <taxon>Bacillota</taxon>
        <taxon>Bacilli</taxon>
        <taxon>Bacillales</taxon>
        <taxon>Paenibacillaceae</taxon>
        <taxon>Paenibacillus</taxon>
    </lineage>
</organism>
<keyword evidence="3 8" id="KW-0597">Phosphoprotein</keyword>
<evidence type="ECO:0000256" key="5">
    <source>
        <dbReference type="ARBA" id="ARBA00023015"/>
    </source>
</evidence>
<feature type="modified residue" description="4-aspartylphosphate" evidence="8">
    <location>
        <position position="55"/>
    </location>
</feature>
<name>A0ABT9U3M5_PAEHA</name>
<dbReference type="SMART" id="SM00342">
    <property type="entry name" value="HTH_ARAC"/>
    <property type="match status" value="1"/>
</dbReference>
<feature type="domain" description="Response regulatory" evidence="10">
    <location>
        <begin position="3"/>
        <end position="119"/>
    </location>
</feature>
<keyword evidence="2" id="KW-0963">Cytoplasm</keyword>
<sequence length="250" mass="28579">MLRLMIVDDEPIILEGIRDMIEEENTPFGKIILANDGIDALEKIDYFQPDLIITDIHMPGIDGLAFIKQAQQKKVKRFIILTGHDVFEYARKAVQLQVVDYMLKPVNQQELAELLKRIALVLLEEKHQVPEQVSLETASSIPQNENISLMKAFIETNYMKDISLPDVAANLNLHPSYVGQMFKRETGDSFVKYLNQVRIEKAKQLLEGTKDIPLDKIAKCVGYDNSRTFYKVFRKTVGVTPGEYRKSAIH</sequence>
<comment type="caution">
    <text evidence="11">The sequence shown here is derived from an EMBL/GenBank/DDBJ whole genome shotgun (WGS) entry which is preliminary data.</text>
</comment>
<dbReference type="PROSITE" id="PS50110">
    <property type="entry name" value="RESPONSE_REGULATORY"/>
    <property type="match status" value="1"/>
</dbReference>
<evidence type="ECO:0000256" key="8">
    <source>
        <dbReference type="PROSITE-ProRule" id="PRU00169"/>
    </source>
</evidence>
<dbReference type="EMBL" id="JAUSSU010000007">
    <property type="protein sequence ID" value="MDQ0114238.1"/>
    <property type="molecule type" value="Genomic_DNA"/>
</dbReference>
<evidence type="ECO:0000256" key="1">
    <source>
        <dbReference type="ARBA" id="ARBA00004496"/>
    </source>
</evidence>
<protein>
    <submittedName>
        <fullName evidence="11">Two-component system response regulator YesN</fullName>
    </submittedName>
</protein>
<evidence type="ECO:0000256" key="3">
    <source>
        <dbReference type="ARBA" id="ARBA00022553"/>
    </source>
</evidence>
<dbReference type="InterPro" id="IPR020449">
    <property type="entry name" value="Tscrpt_reg_AraC-type_HTH"/>
</dbReference>
<dbReference type="CDD" id="cd17536">
    <property type="entry name" value="REC_YesN-like"/>
    <property type="match status" value="1"/>
</dbReference>
<keyword evidence="7" id="KW-0804">Transcription</keyword>
<evidence type="ECO:0000313" key="12">
    <source>
        <dbReference type="Proteomes" id="UP001229346"/>
    </source>
</evidence>
<comment type="subcellular location">
    <subcellularLocation>
        <location evidence="1">Cytoplasm</location>
    </subcellularLocation>
</comment>
<dbReference type="InterPro" id="IPR051552">
    <property type="entry name" value="HptR"/>
</dbReference>
<dbReference type="Pfam" id="PF12833">
    <property type="entry name" value="HTH_18"/>
    <property type="match status" value="1"/>
</dbReference>
<dbReference type="PANTHER" id="PTHR42713:SF3">
    <property type="entry name" value="TRANSCRIPTIONAL REGULATORY PROTEIN HPTR"/>
    <property type="match status" value="1"/>
</dbReference>
<dbReference type="RefSeq" id="WP_307205563.1">
    <property type="nucleotide sequence ID" value="NZ_JAUSSU010000007.1"/>
</dbReference>
<dbReference type="PRINTS" id="PR00032">
    <property type="entry name" value="HTHARAC"/>
</dbReference>
<feature type="domain" description="HTH araC/xylS-type" evidence="9">
    <location>
        <begin position="148"/>
        <end position="247"/>
    </location>
</feature>
<dbReference type="InterPro" id="IPR011006">
    <property type="entry name" value="CheY-like_superfamily"/>
</dbReference>
<dbReference type="Proteomes" id="UP001229346">
    <property type="component" value="Unassembled WGS sequence"/>
</dbReference>
<dbReference type="SMART" id="SM00448">
    <property type="entry name" value="REC"/>
    <property type="match status" value="1"/>
</dbReference>
<evidence type="ECO:0000259" key="10">
    <source>
        <dbReference type="PROSITE" id="PS50110"/>
    </source>
</evidence>
<dbReference type="SUPFAM" id="SSF46689">
    <property type="entry name" value="Homeodomain-like"/>
    <property type="match status" value="2"/>
</dbReference>
<dbReference type="PROSITE" id="PS01124">
    <property type="entry name" value="HTH_ARAC_FAMILY_2"/>
    <property type="match status" value="1"/>
</dbReference>
<dbReference type="SUPFAM" id="SSF52172">
    <property type="entry name" value="CheY-like"/>
    <property type="match status" value="1"/>
</dbReference>
<dbReference type="PANTHER" id="PTHR42713">
    <property type="entry name" value="HISTIDINE KINASE-RELATED"/>
    <property type="match status" value="1"/>
</dbReference>
<keyword evidence="5" id="KW-0805">Transcription regulation</keyword>
<keyword evidence="4" id="KW-0902">Two-component regulatory system</keyword>
<evidence type="ECO:0000256" key="2">
    <source>
        <dbReference type="ARBA" id="ARBA00022490"/>
    </source>
</evidence>
<dbReference type="Pfam" id="PF00072">
    <property type="entry name" value="Response_reg"/>
    <property type="match status" value="1"/>
</dbReference>
<dbReference type="InterPro" id="IPR001789">
    <property type="entry name" value="Sig_transdc_resp-reg_receiver"/>
</dbReference>
<dbReference type="Gene3D" id="1.10.10.60">
    <property type="entry name" value="Homeodomain-like"/>
    <property type="match status" value="2"/>
</dbReference>
<accession>A0ABT9U3M5</accession>
<keyword evidence="12" id="KW-1185">Reference proteome</keyword>
<keyword evidence="6" id="KW-0238">DNA-binding</keyword>
<reference evidence="11 12" key="1">
    <citation type="submission" date="2023-07" db="EMBL/GenBank/DDBJ databases">
        <title>Sorghum-associated microbial communities from plants grown in Nebraska, USA.</title>
        <authorList>
            <person name="Schachtman D."/>
        </authorList>
    </citation>
    <scope>NUCLEOTIDE SEQUENCE [LARGE SCALE GENOMIC DNA]</scope>
    <source>
        <strain evidence="11 12">CC482</strain>
    </source>
</reference>
<dbReference type="Gene3D" id="3.40.50.2300">
    <property type="match status" value="1"/>
</dbReference>
<evidence type="ECO:0000256" key="7">
    <source>
        <dbReference type="ARBA" id="ARBA00023163"/>
    </source>
</evidence>
<gene>
    <name evidence="11" type="ORF">J2T15_003693</name>
</gene>
<dbReference type="InterPro" id="IPR018060">
    <property type="entry name" value="HTH_AraC"/>
</dbReference>
<evidence type="ECO:0000256" key="6">
    <source>
        <dbReference type="ARBA" id="ARBA00023125"/>
    </source>
</evidence>
<proteinExistence type="predicted"/>
<dbReference type="InterPro" id="IPR009057">
    <property type="entry name" value="Homeodomain-like_sf"/>
</dbReference>